<keyword evidence="11" id="KW-1000">Mitochondrion outer membrane</keyword>
<dbReference type="InterPro" id="IPR008271">
    <property type="entry name" value="Ser/Thr_kinase_AS"/>
</dbReference>
<accession>A0ABY7EX29</accession>
<dbReference type="Gene3D" id="1.10.510.10">
    <property type="entry name" value="Transferase(Phosphotransferase) domain 1"/>
    <property type="match status" value="1"/>
</dbReference>
<organism evidence="20 21">
    <name type="scientific">Mya arenaria</name>
    <name type="common">Soft-shell clam</name>
    <dbReference type="NCBI Taxonomy" id="6604"/>
    <lineage>
        <taxon>Eukaryota</taxon>
        <taxon>Metazoa</taxon>
        <taxon>Spiralia</taxon>
        <taxon>Lophotrochozoa</taxon>
        <taxon>Mollusca</taxon>
        <taxon>Bivalvia</taxon>
        <taxon>Autobranchia</taxon>
        <taxon>Heteroconchia</taxon>
        <taxon>Euheterodonta</taxon>
        <taxon>Imparidentia</taxon>
        <taxon>Neoheterodontei</taxon>
        <taxon>Myida</taxon>
        <taxon>Myoidea</taxon>
        <taxon>Myidae</taxon>
        <taxon>Mya</taxon>
    </lineage>
</organism>
<keyword evidence="12" id="KW-0472">Membrane</keyword>
<evidence type="ECO:0000256" key="3">
    <source>
        <dbReference type="ARBA" id="ARBA00004514"/>
    </source>
</evidence>
<dbReference type="EC" id="2.7.11.1" evidence="5"/>
<comment type="catalytic activity">
    <reaction evidence="18">
        <text>L-seryl-[protein] + ATP = O-phospho-L-seryl-[protein] + ADP + H(+)</text>
        <dbReference type="Rhea" id="RHEA:17989"/>
        <dbReference type="Rhea" id="RHEA-COMP:9863"/>
        <dbReference type="Rhea" id="RHEA-COMP:11604"/>
        <dbReference type="ChEBI" id="CHEBI:15378"/>
        <dbReference type="ChEBI" id="CHEBI:29999"/>
        <dbReference type="ChEBI" id="CHEBI:30616"/>
        <dbReference type="ChEBI" id="CHEBI:83421"/>
        <dbReference type="ChEBI" id="CHEBI:456216"/>
        <dbReference type="EC" id="2.7.11.1"/>
    </reaction>
</comment>
<evidence type="ECO:0000256" key="17">
    <source>
        <dbReference type="ARBA" id="ARBA00047899"/>
    </source>
</evidence>
<keyword evidence="7" id="KW-0808">Transferase</keyword>
<keyword evidence="10" id="KW-0418">Kinase</keyword>
<evidence type="ECO:0000313" key="21">
    <source>
        <dbReference type="Proteomes" id="UP001164746"/>
    </source>
</evidence>
<keyword evidence="14" id="KW-0460">Magnesium</keyword>
<evidence type="ECO:0000256" key="12">
    <source>
        <dbReference type="ARBA" id="ARBA00022792"/>
    </source>
</evidence>
<name>A0ABY7EX29_MYAAR</name>
<evidence type="ECO:0000256" key="8">
    <source>
        <dbReference type="ARBA" id="ARBA00022723"/>
    </source>
</evidence>
<gene>
    <name evidence="20" type="ORF">MAR_004608</name>
</gene>
<evidence type="ECO:0000256" key="13">
    <source>
        <dbReference type="ARBA" id="ARBA00022840"/>
    </source>
</evidence>
<evidence type="ECO:0000256" key="18">
    <source>
        <dbReference type="ARBA" id="ARBA00048679"/>
    </source>
</evidence>
<evidence type="ECO:0000259" key="19">
    <source>
        <dbReference type="PROSITE" id="PS50011"/>
    </source>
</evidence>
<evidence type="ECO:0000256" key="6">
    <source>
        <dbReference type="ARBA" id="ARBA00022527"/>
    </source>
</evidence>
<dbReference type="SUPFAM" id="SSF56112">
    <property type="entry name" value="Protein kinase-like (PK-like)"/>
    <property type="match status" value="1"/>
</dbReference>
<keyword evidence="8" id="KW-0479">Metal-binding</keyword>
<dbReference type="Pfam" id="PF00069">
    <property type="entry name" value="Pkinase"/>
    <property type="match status" value="1"/>
</dbReference>
<dbReference type="SMART" id="SM00220">
    <property type="entry name" value="S_TKc"/>
    <property type="match status" value="1"/>
</dbReference>
<dbReference type="PROSITE" id="PS50011">
    <property type="entry name" value="PROTEIN_KINASE_DOM"/>
    <property type="match status" value="1"/>
</dbReference>
<comment type="catalytic activity">
    <reaction evidence="17">
        <text>L-threonyl-[protein] + ATP = O-phospho-L-threonyl-[protein] + ADP + H(+)</text>
        <dbReference type="Rhea" id="RHEA:46608"/>
        <dbReference type="Rhea" id="RHEA-COMP:11060"/>
        <dbReference type="Rhea" id="RHEA-COMP:11605"/>
        <dbReference type="ChEBI" id="CHEBI:15378"/>
        <dbReference type="ChEBI" id="CHEBI:30013"/>
        <dbReference type="ChEBI" id="CHEBI:30616"/>
        <dbReference type="ChEBI" id="CHEBI:61977"/>
        <dbReference type="ChEBI" id="CHEBI:456216"/>
        <dbReference type="EC" id="2.7.11.1"/>
    </reaction>
</comment>
<comment type="subcellular location">
    <subcellularLocation>
        <location evidence="3">Cytoplasm</location>
        <location evidence="3">Cytosol</location>
    </subcellularLocation>
    <subcellularLocation>
        <location evidence="2">Mitochondrion inner membrane</location>
        <topology evidence="2">Single-pass membrane protein</topology>
    </subcellularLocation>
    <subcellularLocation>
        <location evidence="4">Mitochondrion outer membrane</location>
        <topology evidence="4">Single-pass membrane protein</topology>
    </subcellularLocation>
</comment>
<evidence type="ECO:0000256" key="2">
    <source>
        <dbReference type="ARBA" id="ARBA00004434"/>
    </source>
</evidence>
<evidence type="ECO:0000313" key="20">
    <source>
        <dbReference type="EMBL" id="WAR14503.1"/>
    </source>
</evidence>
<keyword evidence="12" id="KW-0999">Mitochondrion inner membrane</keyword>
<evidence type="ECO:0000256" key="5">
    <source>
        <dbReference type="ARBA" id="ARBA00012513"/>
    </source>
</evidence>
<evidence type="ECO:0000256" key="16">
    <source>
        <dbReference type="ARBA" id="ARBA00023128"/>
    </source>
</evidence>
<keyword evidence="13" id="KW-0067">ATP-binding</keyword>
<proteinExistence type="predicted"/>
<dbReference type="PANTHER" id="PTHR22972">
    <property type="entry name" value="SERINE/THREONINE PROTEIN KINASE"/>
    <property type="match status" value="1"/>
</dbReference>
<comment type="cofactor">
    <cofactor evidence="1">
        <name>Mg(2+)</name>
        <dbReference type="ChEBI" id="CHEBI:18420"/>
    </cofactor>
</comment>
<evidence type="ECO:0000256" key="9">
    <source>
        <dbReference type="ARBA" id="ARBA00022741"/>
    </source>
</evidence>
<keyword evidence="21" id="KW-1185">Reference proteome</keyword>
<evidence type="ECO:0000256" key="7">
    <source>
        <dbReference type="ARBA" id="ARBA00022679"/>
    </source>
</evidence>
<dbReference type="PROSITE" id="PS00108">
    <property type="entry name" value="PROTEIN_KINASE_ST"/>
    <property type="match status" value="1"/>
</dbReference>
<keyword evidence="16" id="KW-0496">Mitochondrion</keyword>
<protein>
    <recommendedName>
        <fullName evidence="5">non-specific serine/threonine protein kinase</fullName>
        <ecNumber evidence="5">2.7.11.1</ecNumber>
    </recommendedName>
</protein>
<sequence>MPIVSLAEVIGNTEDLMCQHHPKQVLERLHLGGHAVYPRVGLGVSLRVSGRFVVRVSDGSVVLVSGGSIVRISGRSAVMISGRFVVSGRSAVRFDSITKLFPLRKLAAREPIWAHAASTGYDMNSMMSVFFRRGRKIFENVFKRNTPKVVERTAITRLNTVGRERQFLLHRLFPKKFSNSPVVQLSRTAFWSNPRKGNVLLFALTGIVIAQKSEDDNVLSEIQAFGKCGHNEAEPSLSLLVKDLSLDSFEIGRNIGQGCNAVVYEASWKTDLLSGSRDDDLVSEADSEVTVLSVEEMSHDDQPPAVFTVETVPDEDDIMSVTESLDSDISVLELEDGEDWLQVNTTSLTMSDHAVDWTISPGRDTIIDDENDDEHLEYLSLDSRHSGLQAGMHYDLAIKMLFNYSVESRADAILHEMERETVPARLADTHPDMLTWQNGHKVRKRRLPPHQNIVDMWGLFVGLVPELPDGADNYPAALPTRIHPDGIGRNMTLFLVMKRYNTTLNDYLAVVSLSVRERLYLLAQILEGVAHMNRHSVAHRDMKSDNILLDTFKDGEPQLVISDFGCCLSDCRFGLRLPYTTDHIDRGGNTALMAPEISCAEPGLFSILDYRKADLWAVGALTYEIFGADNPFYRGHQGRLDSRTYTLQELPPLPDCVPEPRPTARQAADVIQLMLWAPSDWLLPGNQLCRSNVMWWLVGMATEAHLSNRSTLNDLKRSFLENIDTTRLKNAFSFFEAWINVERKVFLINNQLINGNGPLNCFSLFFKIFVLK</sequence>
<evidence type="ECO:0000256" key="11">
    <source>
        <dbReference type="ARBA" id="ARBA00022787"/>
    </source>
</evidence>
<evidence type="ECO:0000256" key="4">
    <source>
        <dbReference type="ARBA" id="ARBA00004572"/>
    </source>
</evidence>
<dbReference type="InterPro" id="IPR000719">
    <property type="entry name" value="Prot_kinase_dom"/>
</dbReference>
<dbReference type="EMBL" id="CP111020">
    <property type="protein sequence ID" value="WAR14503.1"/>
    <property type="molecule type" value="Genomic_DNA"/>
</dbReference>
<feature type="domain" description="Protein kinase" evidence="19">
    <location>
        <begin position="249"/>
        <end position="720"/>
    </location>
</feature>
<evidence type="ECO:0000256" key="1">
    <source>
        <dbReference type="ARBA" id="ARBA00001946"/>
    </source>
</evidence>
<dbReference type="PANTHER" id="PTHR22972:SF7">
    <property type="entry name" value="SERINE_THREONINE-PROTEIN KINASE PINK1, MITOCHONDRIAL"/>
    <property type="match status" value="1"/>
</dbReference>
<evidence type="ECO:0000256" key="14">
    <source>
        <dbReference type="ARBA" id="ARBA00022842"/>
    </source>
</evidence>
<evidence type="ECO:0000256" key="15">
    <source>
        <dbReference type="ARBA" id="ARBA00022946"/>
    </source>
</evidence>
<keyword evidence="6" id="KW-0723">Serine/threonine-protein kinase</keyword>
<dbReference type="InterPro" id="IPR051511">
    <property type="entry name" value="MitoQC_Scaffold_Kinases"/>
</dbReference>
<evidence type="ECO:0000256" key="10">
    <source>
        <dbReference type="ARBA" id="ARBA00022777"/>
    </source>
</evidence>
<dbReference type="Proteomes" id="UP001164746">
    <property type="component" value="Chromosome 9"/>
</dbReference>
<keyword evidence="9" id="KW-0547">Nucleotide-binding</keyword>
<keyword evidence="15" id="KW-0809">Transit peptide</keyword>
<reference evidence="20" key="1">
    <citation type="submission" date="2022-11" db="EMBL/GenBank/DDBJ databases">
        <title>Centuries of genome instability and evolution in soft-shell clam transmissible cancer (bioRxiv).</title>
        <authorList>
            <person name="Hart S.F.M."/>
            <person name="Yonemitsu M.A."/>
            <person name="Giersch R.M."/>
            <person name="Beal B.F."/>
            <person name="Arriagada G."/>
            <person name="Davis B.W."/>
            <person name="Ostrander E.A."/>
            <person name="Goff S.P."/>
            <person name="Metzger M.J."/>
        </authorList>
    </citation>
    <scope>NUCLEOTIDE SEQUENCE</scope>
    <source>
        <strain evidence="20">MELC-2E11</strain>
        <tissue evidence="20">Siphon/mantle</tissue>
    </source>
</reference>
<dbReference type="InterPro" id="IPR011009">
    <property type="entry name" value="Kinase-like_dom_sf"/>
</dbReference>